<feature type="domain" description="F-box/LRR-repeat protein 15-like leucin rich repeat" evidence="2">
    <location>
        <begin position="242"/>
        <end position="435"/>
    </location>
</feature>
<dbReference type="SMART" id="SM00367">
    <property type="entry name" value="LRR_CC"/>
    <property type="match status" value="5"/>
</dbReference>
<feature type="region of interest" description="Disordered" evidence="1">
    <location>
        <begin position="793"/>
        <end position="859"/>
    </location>
</feature>
<dbReference type="InterPro" id="IPR032675">
    <property type="entry name" value="LRR_dom_sf"/>
</dbReference>
<feature type="region of interest" description="Disordered" evidence="1">
    <location>
        <begin position="470"/>
        <end position="554"/>
    </location>
</feature>
<organism evidence="3 4">
    <name type="scientific">Thalassiosira oceanica</name>
    <name type="common">Marine diatom</name>
    <dbReference type="NCBI Taxonomy" id="159749"/>
    <lineage>
        <taxon>Eukaryota</taxon>
        <taxon>Sar</taxon>
        <taxon>Stramenopiles</taxon>
        <taxon>Ochrophyta</taxon>
        <taxon>Bacillariophyta</taxon>
        <taxon>Coscinodiscophyceae</taxon>
        <taxon>Thalassiosirophycidae</taxon>
        <taxon>Thalassiosirales</taxon>
        <taxon>Thalassiosiraceae</taxon>
        <taxon>Thalassiosira</taxon>
    </lineage>
</organism>
<dbReference type="InterPro" id="IPR006553">
    <property type="entry name" value="Leu-rich_rpt_Cys-con_subtyp"/>
</dbReference>
<accession>K0THB5</accession>
<name>K0THB5_THAOC</name>
<proteinExistence type="predicted"/>
<gene>
    <name evidence="3" type="ORF">THAOC_08850</name>
</gene>
<feature type="region of interest" description="Disordered" evidence="1">
    <location>
        <begin position="1"/>
        <end position="32"/>
    </location>
</feature>
<feature type="compositionally biased region" description="Basic and acidic residues" evidence="1">
    <location>
        <begin position="534"/>
        <end position="554"/>
    </location>
</feature>
<feature type="compositionally biased region" description="Basic and acidic residues" evidence="1">
    <location>
        <begin position="847"/>
        <end position="859"/>
    </location>
</feature>
<comment type="caution">
    <text evidence="3">The sequence shown here is derived from an EMBL/GenBank/DDBJ whole genome shotgun (WGS) entry which is preliminary data.</text>
</comment>
<dbReference type="eggNOG" id="KOG1947">
    <property type="taxonomic scope" value="Eukaryota"/>
</dbReference>
<evidence type="ECO:0000313" key="4">
    <source>
        <dbReference type="Proteomes" id="UP000266841"/>
    </source>
</evidence>
<evidence type="ECO:0000259" key="2">
    <source>
        <dbReference type="Pfam" id="PF25372"/>
    </source>
</evidence>
<evidence type="ECO:0000256" key="1">
    <source>
        <dbReference type="SAM" id="MobiDB-lite"/>
    </source>
</evidence>
<keyword evidence="4" id="KW-1185">Reference proteome</keyword>
<dbReference type="EMBL" id="AGNL01009466">
    <property type="protein sequence ID" value="EJK69852.1"/>
    <property type="molecule type" value="Genomic_DNA"/>
</dbReference>
<feature type="compositionally biased region" description="Basic and acidic residues" evidence="1">
    <location>
        <begin position="476"/>
        <end position="485"/>
    </location>
</feature>
<dbReference type="Pfam" id="PF25372">
    <property type="entry name" value="DUF7885"/>
    <property type="match status" value="1"/>
</dbReference>
<dbReference type="GO" id="GO:0019005">
    <property type="term" value="C:SCF ubiquitin ligase complex"/>
    <property type="evidence" value="ECO:0007669"/>
    <property type="project" value="TreeGrafter"/>
</dbReference>
<feature type="compositionally biased region" description="Basic and acidic residues" evidence="1">
    <location>
        <begin position="497"/>
        <end position="524"/>
    </location>
</feature>
<protein>
    <recommendedName>
        <fullName evidence="2">F-box/LRR-repeat protein 15-like leucin rich repeat domain-containing protein</fullName>
    </recommendedName>
</protein>
<feature type="compositionally biased region" description="Basic and acidic residues" evidence="1">
    <location>
        <begin position="11"/>
        <end position="25"/>
    </location>
</feature>
<dbReference type="InterPro" id="IPR057207">
    <property type="entry name" value="FBXL15_LRR"/>
</dbReference>
<sequence length="859" mass="96764">MMGNCCSGSKSEPRLEAPGERERTKSSNRRNNALTLYDSGGSNPFVGFEISIWSNISSYLKCDEVADLRLASLGIARAVTLHPQVTSHLRLNLDNCPWHDWVYKKRVDNEHLCKMWCNRQGEILFPRDMTDNELDIFISKGYLSRSDKKLTVSYLELLEDIADLHSIEVSLPNSITDSEMEHAILYLQLVTRLNCVGCSYLTDKGFKLIGRLRELQELYFLHNKQLTSLTFLGNLDRLKKLSVDGMLNSRGKSTPQVTDETLGIIAGEMHSLRELIIGVDMEVSGIGLVHLAEMGRLESLSLERGAGEGITDNGLKVLCSLGRLRSLRITHCAYLSDRSLNYLQHLHRIEKLELSCVDDSSFTDEGARQLSKLKNLKELSLVGWERLTDRGVYYLSKISTLECLNLRYCPSITDESLEHLRYLKGLRKLELSDCDARPADVHPRVDRLLDQVRERVRVAQAEVEALPGHGVHRVRGVADQRDSRRGVPPRPSIAAAGRDDVGRRQVEPHYRPDDPHGLGWHAEEVPGGGLGPGAHREGRVGRAEERVDLPGDRAEHRGEVAGAGEDRRVDVRTLAEMVVERAYELVRGEGPEVVGLGRRRRPDDVRVPDAAVSAVAPDRQEGYRPVRQESLERGGVHARADFDRAGHGLPPVRLGHHGKAAHGPPDERIGPVRRDQQVCRYGVLLVTRDIRVRQLDLGWRFELPHVLVSRTLDRFDHHVVEEVYPLVLPQFFPERRHERRILDDGAQPRPFAALAAELLPRVRESSLVDRPPQVVADEVQLRRPVVLPDLHGVVHPAPAVPHQGPERPGPEVRQARGGQGVRPRVRRGRRPTELGHRRRRRPTLQEGHADRPRPGRVVE</sequence>
<dbReference type="GO" id="GO:0031146">
    <property type="term" value="P:SCF-dependent proteasomal ubiquitin-dependent protein catabolic process"/>
    <property type="evidence" value="ECO:0007669"/>
    <property type="project" value="TreeGrafter"/>
</dbReference>
<dbReference type="OrthoDB" id="544129at2759"/>
<dbReference type="SUPFAM" id="SSF52047">
    <property type="entry name" value="RNI-like"/>
    <property type="match status" value="1"/>
</dbReference>
<feature type="compositionally biased region" description="Basic and acidic residues" evidence="1">
    <location>
        <begin position="804"/>
        <end position="814"/>
    </location>
</feature>
<dbReference type="AlphaFoldDB" id="K0THB5"/>
<dbReference type="Proteomes" id="UP000266841">
    <property type="component" value="Unassembled WGS sequence"/>
</dbReference>
<dbReference type="PANTHER" id="PTHR13318:SF247">
    <property type="entry name" value="GH16156P"/>
    <property type="match status" value="1"/>
</dbReference>
<evidence type="ECO:0000313" key="3">
    <source>
        <dbReference type="EMBL" id="EJK69852.1"/>
    </source>
</evidence>
<reference evidence="3 4" key="1">
    <citation type="journal article" date="2012" name="Genome Biol.">
        <title>Genome and low-iron response of an oceanic diatom adapted to chronic iron limitation.</title>
        <authorList>
            <person name="Lommer M."/>
            <person name="Specht M."/>
            <person name="Roy A.S."/>
            <person name="Kraemer L."/>
            <person name="Andreson R."/>
            <person name="Gutowska M.A."/>
            <person name="Wolf J."/>
            <person name="Bergner S.V."/>
            <person name="Schilhabel M.B."/>
            <person name="Klostermeier U.C."/>
            <person name="Beiko R.G."/>
            <person name="Rosenstiel P."/>
            <person name="Hippler M."/>
            <person name="Laroche J."/>
        </authorList>
    </citation>
    <scope>NUCLEOTIDE SEQUENCE [LARGE SCALE GENOMIC DNA]</scope>
    <source>
        <strain evidence="3 4">CCMP1005</strain>
    </source>
</reference>
<feature type="compositionally biased region" description="Polar residues" evidence="1">
    <location>
        <begin position="1"/>
        <end position="10"/>
    </location>
</feature>
<dbReference type="Gene3D" id="3.80.10.10">
    <property type="entry name" value="Ribonuclease Inhibitor"/>
    <property type="match status" value="3"/>
</dbReference>
<dbReference type="PANTHER" id="PTHR13318">
    <property type="entry name" value="PARTNER OF PAIRED, ISOFORM B-RELATED"/>
    <property type="match status" value="1"/>
</dbReference>